<evidence type="ECO:0000313" key="2">
    <source>
        <dbReference type="EMBL" id="KAL2273067.1"/>
    </source>
</evidence>
<feature type="transmembrane region" description="Helical" evidence="1">
    <location>
        <begin position="58"/>
        <end position="77"/>
    </location>
</feature>
<name>A0ABR4DRR0_9PEZI</name>
<sequence>MALISAKTIITSLSLFHITLGFFFLTNPMTIADQALVWALGESMGMPYDRSFETHSPALAFLAVILATMGLTDLVSLSLPEEVGLFEHWGTQAPIRLLISFFLVNYSFLFSPSSPIYRDDSSSVRGRMAHPTAGMHNPGYAASTWGGDGLKNRVFFAFAFVEVISWFWIWVTLREEKQSHAVKKAGASKRRSSR</sequence>
<keyword evidence="1" id="KW-0472">Membrane</keyword>
<organism evidence="2 3">
    <name type="scientific">Diaporthe vaccinii</name>
    <dbReference type="NCBI Taxonomy" id="105482"/>
    <lineage>
        <taxon>Eukaryota</taxon>
        <taxon>Fungi</taxon>
        <taxon>Dikarya</taxon>
        <taxon>Ascomycota</taxon>
        <taxon>Pezizomycotina</taxon>
        <taxon>Sordariomycetes</taxon>
        <taxon>Sordariomycetidae</taxon>
        <taxon>Diaporthales</taxon>
        <taxon>Diaporthaceae</taxon>
        <taxon>Diaporthe</taxon>
        <taxon>Diaporthe eres species complex</taxon>
    </lineage>
</organism>
<dbReference type="InterPro" id="IPR018815">
    <property type="entry name" value="Incr_loss_mito_DNA_1"/>
</dbReference>
<dbReference type="Pfam" id="PF10311">
    <property type="entry name" value="Ilm1"/>
    <property type="match status" value="1"/>
</dbReference>
<evidence type="ECO:0000313" key="3">
    <source>
        <dbReference type="Proteomes" id="UP001600888"/>
    </source>
</evidence>
<comment type="caution">
    <text evidence="2">The sequence shown here is derived from an EMBL/GenBank/DDBJ whole genome shotgun (WGS) entry which is preliminary data.</text>
</comment>
<dbReference type="Proteomes" id="UP001600888">
    <property type="component" value="Unassembled WGS sequence"/>
</dbReference>
<reference evidence="2 3" key="1">
    <citation type="submission" date="2024-03" db="EMBL/GenBank/DDBJ databases">
        <title>A high-quality draft genome sequence of Diaporthe vaccinii, a causative agent of upright dieback and viscid rot disease in cranberry plants.</title>
        <authorList>
            <person name="Sarrasin M."/>
            <person name="Lang B.F."/>
            <person name="Burger G."/>
        </authorList>
    </citation>
    <scope>NUCLEOTIDE SEQUENCE [LARGE SCALE GENOMIC DNA]</scope>
    <source>
        <strain evidence="2 3">IS7</strain>
    </source>
</reference>
<dbReference type="EMBL" id="JBAWTH010000201">
    <property type="protein sequence ID" value="KAL2273067.1"/>
    <property type="molecule type" value="Genomic_DNA"/>
</dbReference>
<feature type="transmembrane region" description="Helical" evidence="1">
    <location>
        <begin position="97"/>
        <end position="117"/>
    </location>
</feature>
<protein>
    <recommendedName>
        <fullName evidence="4">Increased loss of mitochondrial DNA protein 1</fullName>
    </recommendedName>
</protein>
<dbReference type="PANTHER" id="PTHR28029:SF1">
    <property type="entry name" value="PROTEIN ILM1"/>
    <property type="match status" value="1"/>
</dbReference>
<accession>A0ABR4DRR0</accession>
<evidence type="ECO:0000256" key="1">
    <source>
        <dbReference type="SAM" id="Phobius"/>
    </source>
</evidence>
<feature type="transmembrane region" description="Helical" evidence="1">
    <location>
        <begin position="154"/>
        <end position="173"/>
    </location>
</feature>
<keyword evidence="1" id="KW-1133">Transmembrane helix</keyword>
<gene>
    <name evidence="2" type="ORF">FJTKL_05589</name>
</gene>
<keyword evidence="1" id="KW-0812">Transmembrane</keyword>
<keyword evidence="3" id="KW-1185">Reference proteome</keyword>
<dbReference type="PANTHER" id="PTHR28029">
    <property type="entry name" value="PROTEIN ILM1"/>
    <property type="match status" value="1"/>
</dbReference>
<evidence type="ECO:0008006" key="4">
    <source>
        <dbReference type="Google" id="ProtNLM"/>
    </source>
</evidence>
<proteinExistence type="predicted"/>